<dbReference type="GO" id="GO:0000156">
    <property type="term" value="F:phosphorelay response regulator activity"/>
    <property type="evidence" value="ECO:0007669"/>
    <property type="project" value="TreeGrafter"/>
</dbReference>
<dbReference type="CDD" id="cd00383">
    <property type="entry name" value="trans_reg_C"/>
    <property type="match status" value="1"/>
</dbReference>
<dbReference type="GO" id="GO:0000976">
    <property type="term" value="F:transcription cis-regulatory region binding"/>
    <property type="evidence" value="ECO:0007669"/>
    <property type="project" value="TreeGrafter"/>
</dbReference>
<dbReference type="Gene3D" id="1.10.10.10">
    <property type="entry name" value="Winged helix-like DNA-binding domain superfamily/Winged helix DNA-binding domain"/>
    <property type="match status" value="1"/>
</dbReference>
<dbReference type="InterPro" id="IPR001867">
    <property type="entry name" value="OmpR/PhoB-type_DNA-bd"/>
</dbReference>
<dbReference type="AlphaFoldDB" id="A0AAF0C9W0"/>
<dbReference type="PROSITE" id="PS50110">
    <property type="entry name" value="RESPONSE_REGULATORY"/>
    <property type="match status" value="1"/>
</dbReference>
<dbReference type="SMART" id="SM00862">
    <property type="entry name" value="Trans_reg_C"/>
    <property type="match status" value="1"/>
</dbReference>
<feature type="domain" description="Response regulatory" evidence="4">
    <location>
        <begin position="11"/>
        <end position="124"/>
    </location>
</feature>
<keyword evidence="2" id="KW-0597">Phosphoprotein</keyword>
<proteinExistence type="predicted"/>
<evidence type="ECO:0000256" key="2">
    <source>
        <dbReference type="PROSITE-ProRule" id="PRU00169"/>
    </source>
</evidence>
<feature type="modified residue" description="4-aspartylphosphate" evidence="2">
    <location>
        <position position="60"/>
    </location>
</feature>
<dbReference type="Pfam" id="PF00486">
    <property type="entry name" value="Trans_reg_C"/>
    <property type="match status" value="1"/>
</dbReference>
<evidence type="ECO:0000256" key="3">
    <source>
        <dbReference type="PROSITE-ProRule" id="PRU01091"/>
    </source>
</evidence>
<dbReference type="SMART" id="SM00448">
    <property type="entry name" value="REC"/>
    <property type="match status" value="1"/>
</dbReference>
<feature type="DNA-binding region" description="OmpR/PhoB-type" evidence="3">
    <location>
        <begin position="147"/>
        <end position="246"/>
    </location>
</feature>
<dbReference type="PANTHER" id="PTHR48111">
    <property type="entry name" value="REGULATOR OF RPOS"/>
    <property type="match status" value="1"/>
</dbReference>
<dbReference type="GO" id="GO:0006355">
    <property type="term" value="P:regulation of DNA-templated transcription"/>
    <property type="evidence" value="ECO:0007669"/>
    <property type="project" value="InterPro"/>
</dbReference>
<dbReference type="Proteomes" id="UP000032352">
    <property type="component" value="Chromosome"/>
</dbReference>
<keyword evidence="7" id="KW-1185">Reference proteome</keyword>
<accession>A0AAF0C9W0</accession>
<dbReference type="Pfam" id="PF00072">
    <property type="entry name" value="Response_reg"/>
    <property type="match status" value="1"/>
</dbReference>
<dbReference type="InterPro" id="IPR011006">
    <property type="entry name" value="CheY-like_superfamily"/>
</dbReference>
<dbReference type="InterPro" id="IPR001789">
    <property type="entry name" value="Sig_transdc_resp-reg_receiver"/>
</dbReference>
<dbReference type="Gene3D" id="3.40.50.2300">
    <property type="match status" value="1"/>
</dbReference>
<dbReference type="InterPro" id="IPR016032">
    <property type="entry name" value="Sig_transdc_resp-reg_C-effctor"/>
</dbReference>
<evidence type="ECO:0000256" key="1">
    <source>
        <dbReference type="ARBA" id="ARBA00023125"/>
    </source>
</evidence>
<dbReference type="SUPFAM" id="SSF52172">
    <property type="entry name" value="CheY-like"/>
    <property type="match status" value="1"/>
</dbReference>
<organism evidence="6 7">
    <name type="scientific">Thalassomonas viridans</name>
    <dbReference type="NCBI Taxonomy" id="137584"/>
    <lineage>
        <taxon>Bacteria</taxon>
        <taxon>Pseudomonadati</taxon>
        <taxon>Pseudomonadota</taxon>
        <taxon>Gammaproteobacteria</taxon>
        <taxon>Alteromonadales</taxon>
        <taxon>Colwelliaceae</taxon>
        <taxon>Thalassomonas</taxon>
    </lineage>
</organism>
<reference evidence="6 7" key="1">
    <citation type="journal article" date="2015" name="Genome Announc.">
        <title>Draft Genome Sequences of Marine Isolates of Thalassomonas viridans and Thalassomonas actiniarum.</title>
        <authorList>
            <person name="Olonade I."/>
            <person name="van Zyl L.J."/>
            <person name="Trindade M."/>
        </authorList>
    </citation>
    <scope>NUCLEOTIDE SEQUENCE [LARGE SCALE GENOMIC DNA]</scope>
    <source>
        <strain evidence="6 7">XOM25</strain>
    </source>
</reference>
<evidence type="ECO:0000259" key="5">
    <source>
        <dbReference type="PROSITE" id="PS51755"/>
    </source>
</evidence>
<dbReference type="KEGG" id="tvd:SG34_014195"/>
<dbReference type="PROSITE" id="PS51755">
    <property type="entry name" value="OMPR_PHOB"/>
    <property type="match status" value="1"/>
</dbReference>
<dbReference type="Gene3D" id="6.10.250.690">
    <property type="match status" value="1"/>
</dbReference>
<dbReference type="SUPFAM" id="SSF46894">
    <property type="entry name" value="C-terminal effector domain of the bipartite response regulators"/>
    <property type="match status" value="1"/>
</dbReference>
<evidence type="ECO:0000259" key="4">
    <source>
        <dbReference type="PROSITE" id="PS50110"/>
    </source>
</evidence>
<reference evidence="6 7" key="2">
    <citation type="journal article" date="2022" name="Mar. Drugs">
        <title>Bioassay-Guided Fractionation Leads to the Detection of Cholic Acid Generated by the Rare Thalassomonas sp.</title>
        <authorList>
            <person name="Pheiffer F."/>
            <person name="Schneider Y.K."/>
            <person name="Hansen E.H."/>
            <person name="Andersen J.H."/>
            <person name="Isaksson J."/>
            <person name="Busche T."/>
            <person name="R C."/>
            <person name="Kalinowski J."/>
            <person name="Zyl L.V."/>
            <person name="Trindade M."/>
        </authorList>
    </citation>
    <scope>NUCLEOTIDE SEQUENCE [LARGE SCALE GENOMIC DNA]</scope>
    <source>
        <strain evidence="6 7">XOM25</strain>
    </source>
</reference>
<gene>
    <name evidence="6" type="ORF">SG34_014195</name>
</gene>
<dbReference type="InterPro" id="IPR039420">
    <property type="entry name" value="WalR-like"/>
</dbReference>
<name>A0AAF0C9W0_9GAMM</name>
<protein>
    <submittedName>
        <fullName evidence="6">Response regulator</fullName>
    </submittedName>
</protein>
<dbReference type="PANTHER" id="PTHR48111:SF47">
    <property type="entry name" value="TRANSCRIPTIONAL REGULATORY PROTEIN RSTA"/>
    <property type="match status" value="1"/>
</dbReference>
<dbReference type="InterPro" id="IPR036388">
    <property type="entry name" value="WH-like_DNA-bd_sf"/>
</dbReference>
<dbReference type="GO" id="GO:0005829">
    <property type="term" value="C:cytosol"/>
    <property type="evidence" value="ECO:0007669"/>
    <property type="project" value="TreeGrafter"/>
</dbReference>
<evidence type="ECO:0000313" key="6">
    <source>
        <dbReference type="EMBL" id="WDE07932.1"/>
    </source>
</evidence>
<sequence>MDWTPLTVKESITLVEDDEKMALLMKNYFSGFGYRVDVINSGENAAREIIDNPPDVVILDLMLPGQDGLSICRAIREKYVGKILILTATGDDMDQVAALEMGADDFVNKPIKPRVLLARVRMLLRRCVSAGQQADKQAEAEEPAVNAKLLEYGSLYLNRSLQRCKLGDSEVSLTSSEFAILWHLASHAEQVLSREQLLPLLSGLEYDGLSRIIDNKIAQLRKKLNDNASRPKGIITVRNKGYLFVPDYW</sequence>
<feature type="domain" description="OmpR/PhoB-type" evidence="5">
    <location>
        <begin position="147"/>
        <end position="246"/>
    </location>
</feature>
<evidence type="ECO:0000313" key="7">
    <source>
        <dbReference type="Proteomes" id="UP000032352"/>
    </source>
</evidence>
<keyword evidence="1 3" id="KW-0238">DNA-binding</keyword>
<dbReference type="EMBL" id="CP059733">
    <property type="protein sequence ID" value="WDE07932.1"/>
    <property type="molecule type" value="Genomic_DNA"/>
</dbReference>
<dbReference type="GO" id="GO:0032993">
    <property type="term" value="C:protein-DNA complex"/>
    <property type="evidence" value="ECO:0007669"/>
    <property type="project" value="TreeGrafter"/>
</dbReference>